<feature type="transmembrane region" description="Helical" evidence="1">
    <location>
        <begin position="12"/>
        <end position="31"/>
    </location>
</feature>
<reference evidence="2 3" key="1">
    <citation type="submission" date="2020-07" db="EMBL/GenBank/DDBJ databases">
        <title>Sequencing the genomes of 1000 actinobacteria strains.</title>
        <authorList>
            <person name="Klenk H.-P."/>
        </authorList>
    </citation>
    <scope>NUCLEOTIDE SEQUENCE [LARGE SCALE GENOMIC DNA]</scope>
    <source>
        <strain evidence="2 3">DSM 23871</strain>
    </source>
</reference>
<dbReference type="RefSeq" id="WP_179456891.1">
    <property type="nucleotide sequence ID" value="NZ_BAAAPX010000001.1"/>
</dbReference>
<feature type="transmembrane region" description="Helical" evidence="1">
    <location>
        <begin position="147"/>
        <end position="166"/>
    </location>
</feature>
<evidence type="ECO:0000313" key="3">
    <source>
        <dbReference type="Proteomes" id="UP000589620"/>
    </source>
</evidence>
<feature type="transmembrane region" description="Helical" evidence="1">
    <location>
        <begin position="209"/>
        <end position="231"/>
    </location>
</feature>
<feature type="transmembrane region" description="Helical" evidence="1">
    <location>
        <begin position="76"/>
        <end position="97"/>
    </location>
</feature>
<dbReference type="AlphaFoldDB" id="A0A852T0B0"/>
<feature type="transmembrane region" description="Helical" evidence="1">
    <location>
        <begin position="279"/>
        <end position="300"/>
    </location>
</feature>
<dbReference type="Proteomes" id="UP000589620">
    <property type="component" value="Unassembled WGS sequence"/>
</dbReference>
<organism evidence="2 3">
    <name type="scientific">Leifsonia soli</name>
    <dbReference type="NCBI Taxonomy" id="582665"/>
    <lineage>
        <taxon>Bacteria</taxon>
        <taxon>Bacillati</taxon>
        <taxon>Actinomycetota</taxon>
        <taxon>Actinomycetes</taxon>
        <taxon>Micrococcales</taxon>
        <taxon>Microbacteriaceae</taxon>
        <taxon>Leifsonia</taxon>
    </lineage>
</organism>
<feature type="transmembrane region" description="Helical" evidence="1">
    <location>
        <begin position="109"/>
        <end position="138"/>
    </location>
</feature>
<sequence>MKAVFAWHRPLMTVAALMIVSTIVCLVGLLVDPRQITGVDAWAKPLKFSLSILLYSVTWAWLIANLPRWRRITHAAGTVVAVALIVEQVLIVGAAAAGTTSHFNVSSPLASAIWGVMAISITTLYVCTFVTTIAVFFLRLSTRSTTIAVRVGAVIALAGLGLAYLMTGPTAAQLAGFRGIVGAHTVGLADGGPGLPVLGWSTVGGDLRIPHFIGMQALQLLPLFAVLLGWAGRRWRPLADDRVRTRLVVVATVAYAAGLALVTVQALAGQSIVRPDGVFLAAGWAVVLAALVAAAAILTFRPRPIPSPSLAHA</sequence>
<evidence type="ECO:0000313" key="2">
    <source>
        <dbReference type="EMBL" id="NYD74869.1"/>
    </source>
</evidence>
<keyword evidence="1" id="KW-0812">Transmembrane</keyword>
<accession>A0A852T0B0</accession>
<name>A0A852T0B0_9MICO</name>
<feature type="transmembrane region" description="Helical" evidence="1">
    <location>
        <begin position="243"/>
        <end position="267"/>
    </location>
</feature>
<evidence type="ECO:0000256" key="1">
    <source>
        <dbReference type="SAM" id="Phobius"/>
    </source>
</evidence>
<keyword evidence="3" id="KW-1185">Reference proteome</keyword>
<keyword evidence="1" id="KW-0472">Membrane</keyword>
<gene>
    <name evidence="2" type="ORF">BJ963_002388</name>
</gene>
<proteinExistence type="predicted"/>
<comment type="caution">
    <text evidence="2">The sequence shown here is derived from an EMBL/GenBank/DDBJ whole genome shotgun (WGS) entry which is preliminary data.</text>
</comment>
<feature type="transmembrane region" description="Helical" evidence="1">
    <location>
        <begin position="46"/>
        <end position="64"/>
    </location>
</feature>
<protein>
    <submittedName>
        <fullName evidence="2">Uncharacterized protein</fullName>
    </submittedName>
</protein>
<keyword evidence="1" id="KW-1133">Transmembrane helix</keyword>
<dbReference type="EMBL" id="JACCBJ010000001">
    <property type="protein sequence ID" value="NYD74869.1"/>
    <property type="molecule type" value="Genomic_DNA"/>
</dbReference>